<dbReference type="GO" id="GO:0017119">
    <property type="term" value="C:Golgi transport complex"/>
    <property type="evidence" value="ECO:0007669"/>
    <property type="project" value="TreeGrafter"/>
</dbReference>
<dbReference type="GO" id="GO:0006891">
    <property type="term" value="P:intra-Golgi vesicle-mediated transport"/>
    <property type="evidence" value="ECO:0007669"/>
    <property type="project" value="TreeGrafter"/>
</dbReference>
<sequence>SMLKAVRDKFNLVVYFKLVTHKLVRQVDSEMAPESLKFTEGEDAVEGGMLCAVSSTILRTVETIWAEDVFLYPIADKLWDLTLRLLEKHLAWARALLDAAKTNEHSELGGVESWRALLAARLDLNSLHSKVFDMALEQLWPKLSDMGVDTSLFGQCLTRFGILADAECAKIDEEVLDSVDTTGSSLSRFKRKGAGLDGTTDDDKIRTQIYRDLSFCRSQGLEKNIEVEGLSKLIERSRPDTIEPAVNGRSGTATPDVPEGTVKNESAEQKPTEPPSDTLPADALQ</sequence>
<dbReference type="InterPro" id="IPR009316">
    <property type="entry name" value="COG2"/>
</dbReference>
<organism evidence="3 4">
    <name type="scientific">Ancylostoma duodenale</name>
    <dbReference type="NCBI Taxonomy" id="51022"/>
    <lineage>
        <taxon>Eukaryota</taxon>
        <taxon>Metazoa</taxon>
        <taxon>Ecdysozoa</taxon>
        <taxon>Nematoda</taxon>
        <taxon>Chromadorea</taxon>
        <taxon>Rhabditida</taxon>
        <taxon>Rhabditina</taxon>
        <taxon>Rhabditomorpha</taxon>
        <taxon>Strongyloidea</taxon>
        <taxon>Ancylostomatidae</taxon>
        <taxon>Ancylostomatinae</taxon>
        <taxon>Ancylostoma</taxon>
    </lineage>
</organism>
<proteinExistence type="predicted"/>
<dbReference type="GO" id="GO:0007030">
    <property type="term" value="P:Golgi organization"/>
    <property type="evidence" value="ECO:0007669"/>
    <property type="project" value="InterPro"/>
</dbReference>
<feature type="region of interest" description="Disordered" evidence="1">
    <location>
        <begin position="238"/>
        <end position="285"/>
    </location>
</feature>
<dbReference type="GO" id="GO:0016020">
    <property type="term" value="C:membrane"/>
    <property type="evidence" value="ECO:0007669"/>
    <property type="project" value="InterPro"/>
</dbReference>
<evidence type="ECO:0000313" key="4">
    <source>
        <dbReference type="Proteomes" id="UP000054047"/>
    </source>
</evidence>
<dbReference type="PANTHER" id="PTHR12961">
    <property type="entry name" value="CONSERVED OLIGOMERIC GOLGI COMPLEX COMPONENT 2"/>
    <property type="match status" value="1"/>
</dbReference>
<dbReference type="Proteomes" id="UP000054047">
    <property type="component" value="Unassembled WGS sequence"/>
</dbReference>
<dbReference type="InterPro" id="IPR024603">
    <property type="entry name" value="COG_complex_COG2_C"/>
</dbReference>
<evidence type="ECO:0000259" key="2">
    <source>
        <dbReference type="Pfam" id="PF12022"/>
    </source>
</evidence>
<dbReference type="EMBL" id="KN747220">
    <property type="protein sequence ID" value="KIH51231.1"/>
    <property type="molecule type" value="Genomic_DNA"/>
</dbReference>
<dbReference type="AlphaFoldDB" id="A0A0C2G2E6"/>
<dbReference type="GO" id="GO:0015031">
    <property type="term" value="P:protein transport"/>
    <property type="evidence" value="ECO:0007669"/>
    <property type="project" value="InterPro"/>
</dbReference>
<accession>A0A0C2G2E6</accession>
<feature type="domain" description="COG complex component COG2 C-terminal" evidence="2">
    <location>
        <begin position="8"/>
        <end position="163"/>
    </location>
</feature>
<keyword evidence="4" id="KW-1185">Reference proteome</keyword>
<dbReference type="OrthoDB" id="332281at2759"/>
<dbReference type="Pfam" id="PF12022">
    <property type="entry name" value="COG2_C"/>
    <property type="match status" value="1"/>
</dbReference>
<feature type="non-terminal residue" evidence="3">
    <location>
        <position position="1"/>
    </location>
</feature>
<evidence type="ECO:0000313" key="3">
    <source>
        <dbReference type="EMBL" id="KIH51231.1"/>
    </source>
</evidence>
<name>A0A0C2G2E6_9BILA</name>
<reference evidence="3 4" key="1">
    <citation type="submission" date="2013-12" db="EMBL/GenBank/DDBJ databases">
        <title>Draft genome of the parsitic nematode Ancylostoma duodenale.</title>
        <authorList>
            <person name="Mitreva M."/>
        </authorList>
    </citation>
    <scope>NUCLEOTIDE SEQUENCE [LARGE SCALE GENOMIC DNA]</scope>
    <source>
        <strain evidence="3 4">Zhejiang</strain>
    </source>
</reference>
<protein>
    <recommendedName>
        <fullName evidence="2">COG complex component COG2 C-terminal domain-containing protein</fullName>
    </recommendedName>
</protein>
<dbReference type="PANTHER" id="PTHR12961:SF0">
    <property type="entry name" value="CONSERVED OLIGOMERIC GOLGI COMPLEX SUBUNIT 2"/>
    <property type="match status" value="1"/>
</dbReference>
<evidence type="ECO:0000256" key="1">
    <source>
        <dbReference type="SAM" id="MobiDB-lite"/>
    </source>
</evidence>
<gene>
    <name evidence="3" type="ORF">ANCDUO_18686</name>
</gene>